<keyword evidence="7" id="KW-0472">Membrane</keyword>
<keyword evidence="14" id="KW-1185">Reference proteome</keyword>
<keyword evidence="3" id="KW-0812">Transmembrane</keyword>
<evidence type="ECO:0000256" key="11">
    <source>
        <dbReference type="SAM" id="SignalP"/>
    </source>
</evidence>
<dbReference type="PROSITE" id="PS01353">
    <property type="entry name" value="HEMATOPO_REC_L_F2"/>
    <property type="match status" value="1"/>
</dbReference>
<evidence type="ECO:0000256" key="8">
    <source>
        <dbReference type="ARBA" id="ARBA00023157"/>
    </source>
</evidence>
<reference evidence="13" key="1">
    <citation type="submission" date="2021-02" db="EMBL/GenBank/DDBJ databases">
        <title>Comparative genomics reveals that relaxation of natural selection precedes convergent phenotypic evolution of cavefish.</title>
        <authorList>
            <person name="Peng Z."/>
        </authorList>
    </citation>
    <scope>NUCLEOTIDE SEQUENCE</scope>
    <source>
        <tissue evidence="13">Muscle</tissue>
    </source>
</reference>
<evidence type="ECO:0000256" key="6">
    <source>
        <dbReference type="ARBA" id="ARBA00022989"/>
    </source>
</evidence>
<dbReference type="Gene3D" id="2.60.40.10">
    <property type="entry name" value="Immunoglobulins"/>
    <property type="match status" value="3"/>
</dbReference>
<dbReference type="InterPro" id="IPR003961">
    <property type="entry name" value="FN3_dom"/>
</dbReference>
<dbReference type="AlphaFoldDB" id="A0A9W7WWL3"/>
<feature type="chain" id="PRO_5040745887" evidence="11">
    <location>
        <begin position="20"/>
        <end position="446"/>
    </location>
</feature>
<organism evidence="13 14">
    <name type="scientific">Triplophysa rosa</name>
    <name type="common">Cave loach</name>
    <dbReference type="NCBI Taxonomy" id="992332"/>
    <lineage>
        <taxon>Eukaryota</taxon>
        <taxon>Metazoa</taxon>
        <taxon>Chordata</taxon>
        <taxon>Craniata</taxon>
        <taxon>Vertebrata</taxon>
        <taxon>Euteleostomi</taxon>
        <taxon>Actinopterygii</taxon>
        <taxon>Neopterygii</taxon>
        <taxon>Teleostei</taxon>
        <taxon>Ostariophysi</taxon>
        <taxon>Cypriniformes</taxon>
        <taxon>Nemacheilidae</taxon>
        <taxon>Triplophysa</taxon>
    </lineage>
</organism>
<keyword evidence="5" id="KW-0677">Repeat</keyword>
<evidence type="ECO:0000256" key="3">
    <source>
        <dbReference type="ARBA" id="ARBA00022692"/>
    </source>
</evidence>
<feature type="signal peptide" evidence="11">
    <location>
        <begin position="1"/>
        <end position="19"/>
    </location>
</feature>
<accession>A0A9W7WWL3</accession>
<evidence type="ECO:0000313" key="14">
    <source>
        <dbReference type="Proteomes" id="UP001059041"/>
    </source>
</evidence>
<comment type="similarity">
    <text evidence="2">Belongs to the type I cytokine receptor family. Type 2 subfamily.</text>
</comment>
<dbReference type="InterPro" id="IPR013783">
    <property type="entry name" value="Ig-like_fold"/>
</dbReference>
<sequence>MKLSGFILWMCASNRFLFSALPSTLSITKCEILEYTSITCYWETSDHAVDNSSYRLQVNKFAVCQSEESFISEDVCDTRGSQCSIQPINSAFHCFCADVLASTIAGSTRSPPFCFNGVNQVKLLPPSITHVGPSAEQPGCFQVDWKMRYHLTDNEKSHRRIQVEYTTHNQTRSQTIQTYPEDRLELCDLYPGSRYAVKLRTQDSRASTHWSSWSSKDFTTVEKAPSHAPRLWRRIRPVEETRWRRLTLHWKPLSWPEANGIVLSYTAWCLSDVDSSQWTCGALDASKTSCDLTVSDDACTCSLTATNSAGTSPVSHINIPGHTDAELPPPESISVISLDDTRLRLEWTTAPNQSESGFVVQWISILDNGTTRLHWQHLNETSRRFIVTGRNYMDLSNSTPFCTVSMEKTKVRIIYFAKCITYIMSKRLYFILQYVYHDVIKENRNK</sequence>
<dbReference type="GO" id="GO:0004896">
    <property type="term" value="F:cytokine receptor activity"/>
    <property type="evidence" value="ECO:0007669"/>
    <property type="project" value="InterPro"/>
</dbReference>
<proteinExistence type="inferred from homology"/>
<evidence type="ECO:0000256" key="9">
    <source>
        <dbReference type="ARBA" id="ARBA00023170"/>
    </source>
</evidence>
<keyword evidence="10" id="KW-0325">Glycoprotein</keyword>
<evidence type="ECO:0000256" key="10">
    <source>
        <dbReference type="ARBA" id="ARBA00023180"/>
    </source>
</evidence>
<dbReference type="PANTHER" id="PTHR48423">
    <property type="entry name" value="INTERLEUKIN-27 RECEPTOR SUBUNIT ALPHA"/>
    <property type="match status" value="1"/>
</dbReference>
<dbReference type="PANTHER" id="PTHR48423:SF1">
    <property type="entry name" value="INTERLEUKIN-27 RECEPTOR SUBUNIT ALPHA"/>
    <property type="match status" value="1"/>
</dbReference>
<dbReference type="Proteomes" id="UP001059041">
    <property type="component" value="Linkage Group LG5"/>
</dbReference>
<dbReference type="EMBL" id="JAFHDT010000005">
    <property type="protein sequence ID" value="KAI7809540.1"/>
    <property type="molecule type" value="Genomic_DNA"/>
</dbReference>
<dbReference type="GO" id="GO:0005886">
    <property type="term" value="C:plasma membrane"/>
    <property type="evidence" value="ECO:0007669"/>
    <property type="project" value="UniProtKB-ARBA"/>
</dbReference>
<evidence type="ECO:0000256" key="2">
    <source>
        <dbReference type="ARBA" id="ARBA00008921"/>
    </source>
</evidence>
<comment type="subcellular location">
    <subcellularLocation>
        <location evidence="1">Membrane</location>
        <topology evidence="1">Single-pass type I membrane protein</topology>
    </subcellularLocation>
</comment>
<keyword evidence="8" id="KW-1015">Disulfide bond</keyword>
<dbReference type="InterPro" id="IPR052672">
    <property type="entry name" value="Type1_Cytokine_Rcpt_Type2"/>
</dbReference>
<feature type="domain" description="Fibronectin type-III" evidence="12">
    <location>
        <begin position="228"/>
        <end position="326"/>
    </location>
</feature>
<evidence type="ECO:0000313" key="13">
    <source>
        <dbReference type="EMBL" id="KAI7809540.1"/>
    </source>
</evidence>
<evidence type="ECO:0000259" key="12">
    <source>
        <dbReference type="PROSITE" id="PS50853"/>
    </source>
</evidence>
<dbReference type="InterPro" id="IPR036116">
    <property type="entry name" value="FN3_sf"/>
</dbReference>
<evidence type="ECO:0000256" key="5">
    <source>
        <dbReference type="ARBA" id="ARBA00022737"/>
    </source>
</evidence>
<comment type="caution">
    <text evidence="13">The sequence shown here is derived from an EMBL/GenBank/DDBJ whole genome shotgun (WGS) entry which is preliminary data.</text>
</comment>
<evidence type="ECO:0000256" key="4">
    <source>
        <dbReference type="ARBA" id="ARBA00022729"/>
    </source>
</evidence>
<name>A0A9W7WWL3_TRIRA</name>
<evidence type="ECO:0000256" key="7">
    <source>
        <dbReference type="ARBA" id="ARBA00023136"/>
    </source>
</evidence>
<keyword evidence="4 11" id="KW-0732">Signal</keyword>
<dbReference type="InterPro" id="IPR003529">
    <property type="entry name" value="Hematopoietin_rcpt_Gp130_CS"/>
</dbReference>
<dbReference type="PROSITE" id="PS50853">
    <property type="entry name" value="FN3"/>
    <property type="match status" value="2"/>
</dbReference>
<gene>
    <name evidence="13" type="ORF">IRJ41_010983</name>
</gene>
<keyword evidence="6" id="KW-1133">Transmembrane helix</keyword>
<evidence type="ECO:0000256" key="1">
    <source>
        <dbReference type="ARBA" id="ARBA00004479"/>
    </source>
</evidence>
<protein>
    <submittedName>
        <fullName evidence="13">Interleukin-6 receptor subunit beta-like</fullName>
    </submittedName>
</protein>
<keyword evidence="9 13" id="KW-0675">Receptor</keyword>
<feature type="domain" description="Fibronectin type-III" evidence="12">
    <location>
        <begin position="125"/>
        <end position="223"/>
    </location>
</feature>
<dbReference type="SUPFAM" id="SSF49265">
    <property type="entry name" value="Fibronectin type III"/>
    <property type="match status" value="2"/>
</dbReference>